<keyword evidence="6 12" id="KW-0378">Hydrolase</keyword>
<comment type="cofactor">
    <cofactor evidence="2">
        <name>Mg(2+)</name>
        <dbReference type="ChEBI" id="CHEBI:18420"/>
    </cofactor>
</comment>
<dbReference type="PANTHER" id="PTHR15822">
    <property type="entry name" value="TRAF AND TNF RECEPTOR-ASSOCIATED PROTEIN"/>
    <property type="match status" value="1"/>
</dbReference>
<evidence type="ECO:0000313" key="13">
    <source>
        <dbReference type="Proteomes" id="UP000319213"/>
    </source>
</evidence>
<proteinExistence type="predicted"/>
<keyword evidence="4" id="KW-0479">Metal-binding</keyword>
<feature type="compositionally biased region" description="Low complexity" evidence="9">
    <location>
        <begin position="54"/>
        <end position="66"/>
    </location>
</feature>
<keyword evidence="12" id="KW-0255">Endonuclease</keyword>
<feature type="region of interest" description="Disordered" evidence="9">
    <location>
        <begin position="39"/>
        <end position="77"/>
    </location>
</feature>
<feature type="chain" id="PRO_5038643513" evidence="10">
    <location>
        <begin position="28"/>
        <end position="368"/>
    </location>
</feature>
<dbReference type="InterPro" id="IPR051547">
    <property type="entry name" value="TDP2-like"/>
</dbReference>
<evidence type="ECO:0000256" key="10">
    <source>
        <dbReference type="SAM" id="SignalP"/>
    </source>
</evidence>
<keyword evidence="10" id="KW-0732">Signal</keyword>
<keyword evidence="8" id="KW-0234">DNA repair</keyword>
<evidence type="ECO:0000256" key="6">
    <source>
        <dbReference type="ARBA" id="ARBA00022801"/>
    </source>
</evidence>
<evidence type="ECO:0000256" key="9">
    <source>
        <dbReference type="SAM" id="MobiDB-lite"/>
    </source>
</evidence>
<dbReference type="Pfam" id="PF03372">
    <property type="entry name" value="Exo_endo_phos"/>
    <property type="match status" value="1"/>
</dbReference>
<gene>
    <name evidence="12" type="ORF">FHX40_0408</name>
</gene>
<evidence type="ECO:0000256" key="7">
    <source>
        <dbReference type="ARBA" id="ARBA00022842"/>
    </source>
</evidence>
<dbReference type="Proteomes" id="UP000319213">
    <property type="component" value="Unassembled WGS sequence"/>
</dbReference>
<keyword evidence="13" id="KW-1185">Reference proteome</keyword>
<protein>
    <submittedName>
        <fullName evidence="12">Endonuclease/exonuclease/phosphatase family metal-dependent hydrolase</fullName>
    </submittedName>
</protein>
<accession>A0A543IT47</accession>
<dbReference type="EMBL" id="VFPQ01000001">
    <property type="protein sequence ID" value="TQM73755.1"/>
    <property type="molecule type" value="Genomic_DNA"/>
</dbReference>
<dbReference type="GO" id="GO:0004519">
    <property type="term" value="F:endonuclease activity"/>
    <property type="evidence" value="ECO:0007669"/>
    <property type="project" value="UniProtKB-KW"/>
</dbReference>
<evidence type="ECO:0000256" key="3">
    <source>
        <dbReference type="ARBA" id="ARBA00022722"/>
    </source>
</evidence>
<dbReference type="GO" id="GO:0046872">
    <property type="term" value="F:metal ion binding"/>
    <property type="evidence" value="ECO:0007669"/>
    <property type="project" value="UniProtKB-KW"/>
</dbReference>
<dbReference type="AlphaFoldDB" id="A0A543IT47"/>
<dbReference type="PANTHER" id="PTHR15822:SF4">
    <property type="entry name" value="TYROSYL-DNA PHOSPHODIESTERASE 2"/>
    <property type="match status" value="1"/>
</dbReference>
<evidence type="ECO:0000259" key="11">
    <source>
        <dbReference type="Pfam" id="PF03372"/>
    </source>
</evidence>
<keyword evidence="12" id="KW-0269">Exonuclease</keyword>
<feature type="signal peptide" evidence="10">
    <location>
        <begin position="1"/>
        <end position="27"/>
    </location>
</feature>
<feature type="domain" description="Endonuclease/exonuclease/phosphatase" evidence="11">
    <location>
        <begin position="91"/>
        <end position="342"/>
    </location>
</feature>
<evidence type="ECO:0000256" key="1">
    <source>
        <dbReference type="ARBA" id="ARBA00001936"/>
    </source>
</evidence>
<comment type="cofactor">
    <cofactor evidence="1">
        <name>Mn(2+)</name>
        <dbReference type="ChEBI" id="CHEBI:29035"/>
    </cofactor>
</comment>
<evidence type="ECO:0000256" key="2">
    <source>
        <dbReference type="ARBA" id="ARBA00001946"/>
    </source>
</evidence>
<evidence type="ECO:0000256" key="8">
    <source>
        <dbReference type="ARBA" id="ARBA00023204"/>
    </source>
</evidence>
<evidence type="ECO:0000313" key="12">
    <source>
        <dbReference type="EMBL" id="TQM73755.1"/>
    </source>
</evidence>
<feature type="compositionally biased region" description="Basic residues" evidence="9">
    <location>
        <begin position="67"/>
        <end position="77"/>
    </location>
</feature>
<evidence type="ECO:0000256" key="5">
    <source>
        <dbReference type="ARBA" id="ARBA00022763"/>
    </source>
</evidence>
<dbReference type="Gene3D" id="3.60.10.10">
    <property type="entry name" value="Endonuclease/exonuclease/phosphatase"/>
    <property type="match status" value="1"/>
</dbReference>
<organism evidence="12 13">
    <name type="scientific">Thermopolyspora flexuosa</name>
    <dbReference type="NCBI Taxonomy" id="103836"/>
    <lineage>
        <taxon>Bacteria</taxon>
        <taxon>Bacillati</taxon>
        <taxon>Actinomycetota</taxon>
        <taxon>Actinomycetes</taxon>
        <taxon>Streptosporangiales</taxon>
        <taxon>Streptosporangiaceae</taxon>
        <taxon>Thermopolyspora</taxon>
    </lineage>
</organism>
<keyword evidence="7" id="KW-0460">Magnesium</keyword>
<comment type="caution">
    <text evidence="12">The sequence shown here is derived from an EMBL/GenBank/DDBJ whole genome shotgun (WGS) entry which is preliminary data.</text>
</comment>
<dbReference type="GO" id="GO:0004527">
    <property type="term" value="F:exonuclease activity"/>
    <property type="evidence" value="ECO:0007669"/>
    <property type="project" value="UniProtKB-KW"/>
</dbReference>
<dbReference type="RefSeq" id="WP_142258025.1">
    <property type="nucleotide sequence ID" value="NZ_BMPV01000004.1"/>
</dbReference>
<name>A0A543IT47_9ACTN</name>
<dbReference type="GO" id="GO:0006281">
    <property type="term" value="P:DNA repair"/>
    <property type="evidence" value="ECO:0007669"/>
    <property type="project" value="UniProtKB-KW"/>
</dbReference>
<sequence length="368" mass="39759">MNRSQFAHRKSSVFSVGSLAALTVAGAAVLGLGVPAAASPEPTAKQGAGSAGSTARSTTRDAGAGAARKKAKTTAKGVARRRAAAAHLTVLSYNVCGGSCKNHLTVEAWARRMERHLTENDADVILFQELCRGQFDALRRTLSGRYEGRWAGTVGDNEGCGKQWGAGADATSNRRGFGLATFVRGSGSIVAERVWWLPNHGTNEPRALHCVDAEPRGRRVRVCNTHLDWHDDTQQVQAEFVARLVSPWAAHIPVVLGGDLNAEPDERSMALFYDHSGGRGVFQEVDETDRTYFGERCAATAARCRSGEGTDGPKKLDYIFLSRRHFTGVVGDAVVEKDVSDHALLRGRATWRNLPPRADFSWHPSRAS</sequence>
<evidence type="ECO:0000256" key="4">
    <source>
        <dbReference type="ARBA" id="ARBA00022723"/>
    </source>
</evidence>
<dbReference type="InterPro" id="IPR036691">
    <property type="entry name" value="Endo/exonu/phosph_ase_sf"/>
</dbReference>
<reference evidence="12 13" key="1">
    <citation type="submission" date="2019-06" db="EMBL/GenBank/DDBJ databases">
        <title>Sequencing the genomes of 1000 actinobacteria strains.</title>
        <authorList>
            <person name="Klenk H.-P."/>
        </authorList>
    </citation>
    <scope>NUCLEOTIDE SEQUENCE [LARGE SCALE GENOMIC DNA]</scope>
    <source>
        <strain evidence="12 13">DSM 43186</strain>
    </source>
</reference>
<dbReference type="SUPFAM" id="SSF56219">
    <property type="entry name" value="DNase I-like"/>
    <property type="match status" value="1"/>
</dbReference>
<dbReference type="OrthoDB" id="3789924at2"/>
<keyword evidence="3" id="KW-0540">Nuclease</keyword>
<keyword evidence="5" id="KW-0227">DNA damage</keyword>
<dbReference type="InterPro" id="IPR005135">
    <property type="entry name" value="Endo/exonuclease/phosphatase"/>
</dbReference>